<keyword evidence="5" id="KW-0479">Metal-binding</keyword>
<dbReference type="SFLD" id="SFLDG01118">
    <property type="entry name" value="activating_enzymes__group_2"/>
    <property type="match status" value="1"/>
</dbReference>
<name>A0A2U1AFP0_9BACT</name>
<dbReference type="SFLD" id="SFLDS00029">
    <property type="entry name" value="Radical_SAM"/>
    <property type="match status" value="1"/>
</dbReference>
<dbReference type="EMBL" id="QEKH01000042">
    <property type="protein sequence ID" value="PVY35203.1"/>
    <property type="molecule type" value="Genomic_DNA"/>
</dbReference>
<dbReference type="InterPro" id="IPR017896">
    <property type="entry name" value="4Fe4S_Fe-S-bd"/>
</dbReference>
<dbReference type="InterPro" id="IPR013785">
    <property type="entry name" value="Aldolase_TIM"/>
</dbReference>
<feature type="domain" description="Radical SAM core" evidence="10">
    <location>
        <begin position="15"/>
        <end position="292"/>
    </location>
</feature>
<dbReference type="InterPro" id="IPR017900">
    <property type="entry name" value="4Fe4S_Fe_S_CS"/>
</dbReference>
<dbReference type="GO" id="GO:0051539">
    <property type="term" value="F:4 iron, 4 sulfur cluster binding"/>
    <property type="evidence" value="ECO:0007669"/>
    <property type="project" value="UniProtKB-KW"/>
</dbReference>
<evidence type="ECO:0000259" key="9">
    <source>
        <dbReference type="PROSITE" id="PS51379"/>
    </source>
</evidence>
<dbReference type="GO" id="GO:0016829">
    <property type="term" value="F:lyase activity"/>
    <property type="evidence" value="ECO:0007669"/>
    <property type="project" value="UniProtKB-KW"/>
</dbReference>
<dbReference type="SUPFAM" id="SSF54862">
    <property type="entry name" value="4Fe-4S ferredoxins"/>
    <property type="match status" value="1"/>
</dbReference>
<dbReference type="AlphaFoldDB" id="A0A2U1AFP0"/>
<dbReference type="InterPro" id="IPR007197">
    <property type="entry name" value="rSAM"/>
</dbReference>
<gene>
    <name evidence="11" type="ORF">C8D82_14230</name>
</gene>
<evidence type="ECO:0000256" key="2">
    <source>
        <dbReference type="ARBA" id="ARBA00009777"/>
    </source>
</evidence>
<accession>A0A2U1AFP0</accession>
<protein>
    <submittedName>
        <fullName evidence="11">Pyruvate formate lyase activating enzyme</fullName>
    </submittedName>
</protein>
<keyword evidence="8" id="KW-0411">Iron-sulfur</keyword>
<dbReference type="PANTHER" id="PTHR30352:SF4">
    <property type="entry name" value="PYRUVATE FORMATE-LYASE 2-ACTIVATING ENZYME"/>
    <property type="match status" value="1"/>
</dbReference>
<comment type="cofactor">
    <cofactor evidence="1">
        <name>[4Fe-4S] cluster</name>
        <dbReference type="ChEBI" id="CHEBI:49883"/>
    </cofactor>
</comment>
<evidence type="ECO:0000259" key="10">
    <source>
        <dbReference type="PROSITE" id="PS51918"/>
    </source>
</evidence>
<keyword evidence="7" id="KW-0408">Iron</keyword>
<dbReference type="OrthoDB" id="9782387at2"/>
<dbReference type="PIRSF" id="PIRSF000371">
    <property type="entry name" value="PFL_act_enz"/>
    <property type="match status" value="1"/>
</dbReference>
<evidence type="ECO:0000256" key="3">
    <source>
        <dbReference type="ARBA" id="ARBA00022485"/>
    </source>
</evidence>
<evidence type="ECO:0000313" key="12">
    <source>
        <dbReference type="Proteomes" id="UP000245959"/>
    </source>
</evidence>
<keyword evidence="11" id="KW-0456">Lyase</keyword>
<proteinExistence type="inferred from homology"/>
<reference evidence="11 12" key="1">
    <citation type="submission" date="2018-04" db="EMBL/GenBank/DDBJ databases">
        <title>Genomic Encyclopedia of Type Strains, Phase IV (KMG-IV): sequencing the most valuable type-strain genomes for metagenomic binning, comparative biology and taxonomic classification.</title>
        <authorList>
            <person name="Goeker M."/>
        </authorList>
    </citation>
    <scope>NUCLEOTIDE SEQUENCE [LARGE SCALE GENOMIC DNA]</scope>
    <source>
        <strain evidence="11 12">DSM 14823</strain>
    </source>
</reference>
<dbReference type="SUPFAM" id="SSF102114">
    <property type="entry name" value="Radical SAM enzymes"/>
    <property type="match status" value="1"/>
</dbReference>
<keyword evidence="11" id="KW-0670">Pyruvate</keyword>
<dbReference type="Gene3D" id="3.20.20.70">
    <property type="entry name" value="Aldolase class I"/>
    <property type="match status" value="1"/>
</dbReference>
<dbReference type="PROSITE" id="PS01087">
    <property type="entry name" value="RADICAL_ACTIVATING"/>
    <property type="match status" value="1"/>
</dbReference>
<dbReference type="PANTHER" id="PTHR30352">
    <property type="entry name" value="PYRUVATE FORMATE-LYASE-ACTIVATING ENZYME"/>
    <property type="match status" value="1"/>
</dbReference>
<keyword evidence="4" id="KW-0949">S-adenosyl-L-methionine</keyword>
<dbReference type="InterPro" id="IPR034457">
    <property type="entry name" value="Organic_radical-activating"/>
</dbReference>
<dbReference type="Pfam" id="PF00037">
    <property type="entry name" value="Fer4"/>
    <property type="match status" value="2"/>
</dbReference>
<keyword evidence="3" id="KW-0004">4Fe-4S</keyword>
<dbReference type="InterPro" id="IPR001989">
    <property type="entry name" value="Radical_activat_CS"/>
</dbReference>
<evidence type="ECO:0000256" key="5">
    <source>
        <dbReference type="ARBA" id="ARBA00022723"/>
    </source>
</evidence>
<comment type="caution">
    <text evidence="11">The sequence shown here is derived from an EMBL/GenBank/DDBJ whole genome shotgun (WGS) entry which is preliminary data.</text>
</comment>
<keyword evidence="12" id="KW-1185">Reference proteome</keyword>
<evidence type="ECO:0000256" key="1">
    <source>
        <dbReference type="ARBA" id="ARBA00001966"/>
    </source>
</evidence>
<dbReference type="PROSITE" id="PS51918">
    <property type="entry name" value="RADICAL_SAM"/>
    <property type="match status" value="1"/>
</dbReference>
<sequence>MTAGMIFNIQKFSIHDGPGIRTAVFLKGCPLRCVWCHNPESWAGKAELLFNAAKCTVCGRCVPACPHGCHKIEQGRHVFNREFCVGCGKCVKHCLSDALELCGQLRSVEEVISEVLKDKLFYDNSGGGITLSGGEPMAQFDFTQELLKRAKEAGLHVCLETCGFAPQEYYARILPFVDIFLYDLKTVDAEKHRRLTGQDLAVIHGNLRFLDENGAHIRLRCPLVPGVNDSEEELRGIGELAETLSHVAGIDVEPYHPLGVSKARQLGMPEFFEAPFTPQELWSAWIAQIARATRIPVGKQ</sequence>
<dbReference type="PROSITE" id="PS51379">
    <property type="entry name" value="4FE4S_FER_2"/>
    <property type="match status" value="2"/>
</dbReference>
<dbReference type="Proteomes" id="UP000245959">
    <property type="component" value="Unassembled WGS sequence"/>
</dbReference>
<feature type="domain" description="4Fe-4S ferredoxin-type" evidence="9">
    <location>
        <begin position="76"/>
        <end position="104"/>
    </location>
</feature>
<keyword evidence="6" id="KW-0560">Oxidoreductase</keyword>
<dbReference type="GO" id="GO:0046872">
    <property type="term" value="F:metal ion binding"/>
    <property type="evidence" value="ECO:0007669"/>
    <property type="project" value="UniProtKB-KW"/>
</dbReference>
<evidence type="ECO:0000313" key="11">
    <source>
        <dbReference type="EMBL" id="PVY35203.1"/>
    </source>
</evidence>
<dbReference type="SFLD" id="SFLDG01066">
    <property type="entry name" value="organic_radical-activating_enz"/>
    <property type="match status" value="1"/>
</dbReference>
<dbReference type="PROSITE" id="PS00198">
    <property type="entry name" value="4FE4S_FER_1"/>
    <property type="match status" value="1"/>
</dbReference>
<dbReference type="Gene3D" id="3.30.70.20">
    <property type="match status" value="1"/>
</dbReference>
<dbReference type="Pfam" id="PF04055">
    <property type="entry name" value="Radical_SAM"/>
    <property type="match status" value="1"/>
</dbReference>
<organism evidence="11 12">
    <name type="scientific">Victivallis vadensis</name>
    <dbReference type="NCBI Taxonomy" id="172901"/>
    <lineage>
        <taxon>Bacteria</taxon>
        <taxon>Pseudomonadati</taxon>
        <taxon>Lentisphaerota</taxon>
        <taxon>Lentisphaeria</taxon>
        <taxon>Victivallales</taxon>
        <taxon>Victivallaceae</taxon>
        <taxon>Victivallis</taxon>
    </lineage>
</organism>
<dbReference type="InterPro" id="IPR058240">
    <property type="entry name" value="rSAM_sf"/>
</dbReference>
<evidence type="ECO:0000256" key="8">
    <source>
        <dbReference type="ARBA" id="ARBA00023014"/>
    </source>
</evidence>
<dbReference type="CDD" id="cd01335">
    <property type="entry name" value="Radical_SAM"/>
    <property type="match status" value="1"/>
</dbReference>
<evidence type="ECO:0000256" key="4">
    <source>
        <dbReference type="ARBA" id="ARBA00022691"/>
    </source>
</evidence>
<feature type="domain" description="4Fe-4S ferredoxin-type" evidence="9">
    <location>
        <begin position="46"/>
        <end position="75"/>
    </location>
</feature>
<comment type="similarity">
    <text evidence="2">Belongs to the organic radical-activating enzymes family.</text>
</comment>
<dbReference type="InterPro" id="IPR040074">
    <property type="entry name" value="BssD/PflA/YjjW"/>
</dbReference>
<dbReference type="NCBIfam" id="TIGR02494">
    <property type="entry name" value="PFLE_PFLC"/>
    <property type="match status" value="1"/>
</dbReference>
<dbReference type="InterPro" id="IPR012839">
    <property type="entry name" value="Organic_radical_activase"/>
</dbReference>
<dbReference type="GO" id="GO:0016491">
    <property type="term" value="F:oxidoreductase activity"/>
    <property type="evidence" value="ECO:0007669"/>
    <property type="project" value="UniProtKB-KW"/>
</dbReference>
<evidence type="ECO:0000256" key="6">
    <source>
        <dbReference type="ARBA" id="ARBA00023002"/>
    </source>
</evidence>
<evidence type="ECO:0000256" key="7">
    <source>
        <dbReference type="ARBA" id="ARBA00023004"/>
    </source>
</evidence>